<feature type="region of interest" description="Disordered" evidence="1">
    <location>
        <begin position="1"/>
        <end position="118"/>
    </location>
</feature>
<evidence type="ECO:0000256" key="1">
    <source>
        <dbReference type="SAM" id="MobiDB-lite"/>
    </source>
</evidence>
<dbReference type="Proteomes" id="UP000223968">
    <property type="component" value="Unassembled WGS sequence"/>
</dbReference>
<proteinExistence type="predicted"/>
<sequence>MSNPTERRAEDLYEAEHDPEEPVSGVPHDSSYATKQDQPLPVQSDQAPVEDSFEPGFANTNEQLARDEQEAINPSNIMKGSRTRHAKPQAATKYSEGPGEEDLPAEVENTGQSDTRGM</sequence>
<feature type="compositionally biased region" description="Polar residues" evidence="1">
    <location>
        <begin position="109"/>
        <end position="118"/>
    </location>
</feature>
<feature type="compositionally biased region" description="Basic and acidic residues" evidence="1">
    <location>
        <begin position="1"/>
        <end position="16"/>
    </location>
</feature>
<protein>
    <recommendedName>
        <fullName evidence="4">Histone chaperone domain-containing protein</fullName>
    </recommendedName>
</protein>
<evidence type="ECO:0008006" key="4">
    <source>
        <dbReference type="Google" id="ProtNLM"/>
    </source>
</evidence>
<dbReference type="AlphaFoldDB" id="A0A2B7XAX3"/>
<gene>
    <name evidence="2" type="ORF">AJ79_06689</name>
</gene>
<dbReference type="OrthoDB" id="4357148at2759"/>
<organism evidence="2 3">
    <name type="scientific">Helicocarpus griseus UAMH5409</name>
    <dbReference type="NCBI Taxonomy" id="1447875"/>
    <lineage>
        <taxon>Eukaryota</taxon>
        <taxon>Fungi</taxon>
        <taxon>Dikarya</taxon>
        <taxon>Ascomycota</taxon>
        <taxon>Pezizomycotina</taxon>
        <taxon>Eurotiomycetes</taxon>
        <taxon>Eurotiomycetidae</taxon>
        <taxon>Onygenales</taxon>
        <taxon>Ajellomycetaceae</taxon>
        <taxon>Helicocarpus</taxon>
    </lineage>
</organism>
<comment type="caution">
    <text evidence="2">The sequence shown here is derived from an EMBL/GenBank/DDBJ whole genome shotgun (WGS) entry which is preliminary data.</text>
</comment>
<reference evidence="2 3" key="1">
    <citation type="submission" date="2017-10" db="EMBL/GenBank/DDBJ databases">
        <title>Comparative genomics in systemic dimorphic fungi from Ajellomycetaceae.</title>
        <authorList>
            <person name="Munoz J.F."/>
            <person name="Mcewen J.G."/>
            <person name="Clay O.K."/>
            <person name="Cuomo C.A."/>
        </authorList>
    </citation>
    <scope>NUCLEOTIDE SEQUENCE [LARGE SCALE GENOMIC DNA]</scope>
    <source>
        <strain evidence="2 3">UAMH5409</strain>
    </source>
</reference>
<accession>A0A2B7XAX3</accession>
<keyword evidence="3" id="KW-1185">Reference proteome</keyword>
<name>A0A2B7XAX3_9EURO</name>
<evidence type="ECO:0000313" key="2">
    <source>
        <dbReference type="EMBL" id="PGH05847.1"/>
    </source>
</evidence>
<dbReference type="EMBL" id="PDNB01000122">
    <property type="protein sequence ID" value="PGH05847.1"/>
    <property type="molecule type" value="Genomic_DNA"/>
</dbReference>
<feature type="compositionally biased region" description="Polar residues" evidence="1">
    <location>
        <begin position="31"/>
        <end position="46"/>
    </location>
</feature>
<evidence type="ECO:0000313" key="3">
    <source>
        <dbReference type="Proteomes" id="UP000223968"/>
    </source>
</evidence>